<protein>
    <recommendedName>
        <fullName evidence="4">Protein NO VEIN C-terminal domain-containing protein</fullName>
    </recommendedName>
</protein>
<dbReference type="GeneID" id="87891248"/>
<dbReference type="RefSeq" id="XP_062735994.1">
    <property type="nucleotide sequence ID" value="XM_062872148.1"/>
</dbReference>
<evidence type="ECO:0008006" key="4">
    <source>
        <dbReference type="Google" id="ProtNLM"/>
    </source>
</evidence>
<evidence type="ECO:0000313" key="2">
    <source>
        <dbReference type="EMBL" id="KAK4647018.1"/>
    </source>
</evidence>
<sequence length="1710" mass="191720">MTATTRPSNRAEARQLVESIAESHGRIRPETWDRVTGILPEAVLQELQRALDTRDRLIGSSVMTLARNLYTSTARFIFELLQNAEDNDYSEALAHGEVPKVSFSVYPNHVVLECNEDGFTKANLRAICDIGKSSKTAVQGYIGEKGIGFKSVFMAADRVHVQSGHLCFQFTHRKGDPGMGMITPIWEEAGPSVGDQCTRITLDLQHAETPEDRERRNQVIHQQLNEIHDTILLFMKKIREIEIVFYDQEKGEAHDPYKVITHSIERTGTRAVCTKHTLLLGQEGQTEVRHYHVTDHVATGLARSQGRTYSESEESSGAYSQGEVVLAFPMTAISVPVVDNQWLFAFLPVRQMGFKFLIHADFDTQANREDIVITSTRNQRLATGIADAFIKAVLQLCDHPTLRFQWMQYLPQQDAYPWDDFWKDVITKIKDRIMSTPVVVPAKPGPLRLIGDCLHHSSISLDRHGEPLLRDISPERYLSSQYQTSDLGRLEDYGLRYIGMDGIVKRARADLASVTSRIKTQVDEDWQTRVAKILHLPFSTGCHTRISEVKALQLLPLRTGQWTSTIPGPVYYAKVKGTELVIPSGLPFKVTDPAAAANSARKQLFDAVGVKNAFVADVQSAVISKCQNGPLTLAESVEYLRFLFLTQRSAQTEYGRLRIFNHRGVLQNGWDVDIYTESDDPYGAKQLFRPTAPGSDYGCGAPGLEVSFIHEAYFEDPPSLPNPTEDGLVWWEEWLAMACNLSESVPIFDFERGELTSAGNYVAKNRPEKFVGLLRESWARVLESQARPDSQIIDAIGQIPVLCQGPETTLRPLKSTYLPYGEPLELCRRFMTDSEFFPWLKLEAPLSGPAPLLEWSGLISAFGLAHDGQLLDFALVVLKHIDQDRYAEPLERPDRMHQLYAYLQSKVGESNNPEGCREKIRTAFTAGQCYVYLPDEWVTPEDCLWSAPVDLMHTAVLKSLYSGAFSLSQDQILLLEMFFVHTLNIPAEADWYHIVEEIRWQKSYKEMTLPEATELYTCLSKMCLTEDQARDLKQAFLDEALIFSLDDNGKASWHKVSDCLWSSATTIGGKLVLDGVYGGLKGFFVNTLGVDKMTAKMVYDKLKAQQDESFSVREARETLLVFSSFLEAGSEDFDPAPILENRVFPVRFPDGEIRLCRGDDAFSLLDRKPLGEAFAHVAKFLDFNLQELHTLQPFIRWAGLGDRYLSASVKEITSADRESTRPMSFSHREIRAKAHALLRIAVHFSSPRTRLNPNAFYAYLRSSRTLETDGITAELLLSQGNQVHRVKREFVLLHIREDNDELSVYVPRNERGQEVCFNSKLPLRLCEWLIRDPTTQISEPVASEAIAAVQSVLNAKAFALEDILAEQGISGVDIPNIDGEEAGEHNVLVHIRTASPAISDPTEETVVPGPETSSSPSPRALPHQGMEKAESSDDEGSDIATPQSSVTSPAPLNPSYVAAQSRYVSSRPSLRPMEAYAVEGDTYLRLLRNVVRSARSATFPSTGAFDMSNIRAALPGGANQGESEGETYQIRSASQMERDKQIGAAGELFVFELLSRLQPALPGFSRANWQSTIRHYVSVHPEYSDIRAWVGNETSDIVYDDNDGEFTSLLIDKGYLNANSWTTARPRYFIEIKASTSGCGTRFFMSKAQYRRMQENTNGNGNRRTVYVIFRVFNLAAGNVGLKVLIDPENMRTRDELSFTAESWSVVTSD</sequence>
<proteinExistence type="predicted"/>
<keyword evidence="3" id="KW-1185">Reference proteome</keyword>
<dbReference type="Gene3D" id="3.30.565.10">
    <property type="entry name" value="Histidine kinase-like ATPase, C-terminal domain"/>
    <property type="match status" value="1"/>
</dbReference>
<dbReference type="PANTHER" id="PTHR32387">
    <property type="entry name" value="WU:FJ29H11"/>
    <property type="match status" value="1"/>
</dbReference>
<dbReference type="EMBL" id="JAFFGZ010000002">
    <property type="protein sequence ID" value="KAK4647018.1"/>
    <property type="molecule type" value="Genomic_DNA"/>
</dbReference>
<feature type="region of interest" description="Disordered" evidence="1">
    <location>
        <begin position="1394"/>
        <end position="1453"/>
    </location>
</feature>
<accession>A0ABR0FSS9</accession>
<dbReference type="Proteomes" id="UP001322138">
    <property type="component" value="Unassembled WGS sequence"/>
</dbReference>
<name>A0ABR0FSS9_9PEZI</name>
<dbReference type="InterPro" id="IPR036890">
    <property type="entry name" value="HATPase_C_sf"/>
</dbReference>
<dbReference type="InterPro" id="IPR052957">
    <property type="entry name" value="Auxin_embryo_med"/>
</dbReference>
<organism evidence="2 3">
    <name type="scientific">Podospora bellae-mahoneyi</name>
    <dbReference type="NCBI Taxonomy" id="2093777"/>
    <lineage>
        <taxon>Eukaryota</taxon>
        <taxon>Fungi</taxon>
        <taxon>Dikarya</taxon>
        <taxon>Ascomycota</taxon>
        <taxon>Pezizomycotina</taxon>
        <taxon>Sordariomycetes</taxon>
        <taxon>Sordariomycetidae</taxon>
        <taxon>Sordariales</taxon>
        <taxon>Podosporaceae</taxon>
        <taxon>Podospora</taxon>
    </lineage>
</organism>
<dbReference type="PANTHER" id="PTHR32387:SF0">
    <property type="entry name" value="PROTEIN NO VEIN"/>
    <property type="match status" value="1"/>
</dbReference>
<gene>
    <name evidence="2" type="ORF">QC761_0024950</name>
</gene>
<dbReference type="NCBIfam" id="NF047352">
    <property type="entry name" value="P_loop_sacsin"/>
    <property type="match status" value="1"/>
</dbReference>
<comment type="caution">
    <text evidence="2">The sequence shown here is derived from an EMBL/GenBank/DDBJ whole genome shotgun (WGS) entry which is preliminary data.</text>
</comment>
<reference evidence="2 3" key="1">
    <citation type="journal article" date="2023" name="bioRxiv">
        <title>High-quality genome assemblies of four members of thePodospora anserinaspecies complex.</title>
        <authorList>
            <person name="Ament-Velasquez S.L."/>
            <person name="Vogan A.A."/>
            <person name="Wallerman O."/>
            <person name="Hartmann F."/>
            <person name="Gautier V."/>
            <person name="Silar P."/>
            <person name="Giraud T."/>
            <person name="Johannesson H."/>
        </authorList>
    </citation>
    <scope>NUCLEOTIDE SEQUENCE [LARGE SCALE GENOMIC DNA]</scope>
    <source>
        <strain evidence="2 3">CBS 112042</strain>
    </source>
</reference>
<evidence type="ECO:0000256" key="1">
    <source>
        <dbReference type="SAM" id="MobiDB-lite"/>
    </source>
</evidence>
<dbReference type="SUPFAM" id="SSF55874">
    <property type="entry name" value="ATPase domain of HSP90 chaperone/DNA topoisomerase II/histidine kinase"/>
    <property type="match status" value="1"/>
</dbReference>
<feature type="compositionally biased region" description="Polar residues" evidence="1">
    <location>
        <begin position="1440"/>
        <end position="1450"/>
    </location>
</feature>
<evidence type="ECO:0000313" key="3">
    <source>
        <dbReference type="Proteomes" id="UP001322138"/>
    </source>
</evidence>